<dbReference type="GO" id="GO:0006094">
    <property type="term" value="P:gluconeogenesis"/>
    <property type="evidence" value="ECO:0007669"/>
    <property type="project" value="UniProtKB-KW"/>
</dbReference>
<feature type="domain" description="Fructose-1-6-bisphosphatase class I N-terminal" evidence="19">
    <location>
        <begin position="61"/>
        <end position="149"/>
    </location>
</feature>
<dbReference type="Pfam" id="PF00316">
    <property type="entry name" value="FBPase"/>
    <property type="match status" value="2"/>
</dbReference>
<dbReference type="GO" id="GO:0005829">
    <property type="term" value="C:cytosol"/>
    <property type="evidence" value="ECO:0007669"/>
    <property type="project" value="TreeGrafter"/>
</dbReference>
<proteinExistence type="inferred from homology"/>
<dbReference type="PANTHER" id="PTHR11556">
    <property type="entry name" value="FRUCTOSE-1,6-BISPHOSPHATASE-RELATED"/>
    <property type="match status" value="1"/>
</dbReference>
<dbReference type="PROSITE" id="PS00124">
    <property type="entry name" value="FBPASE"/>
    <property type="match status" value="1"/>
</dbReference>
<evidence type="ECO:0000256" key="4">
    <source>
        <dbReference type="ARBA" id="ARBA00010941"/>
    </source>
</evidence>
<dbReference type="Pfam" id="PF18913">
    <property type="entry name" value="FBPase_C"/>
    <property type="match status" value="1"/>
</dbReference>
<evidence type="ECO:0000256" key="8">
    <source>
        <dbReference type="ARBA" id="ARBA00022533"/>
    </source>
</evidence>
<dbReference type="EC" id="3.1.3.11" evidence="6"/>
<evidence type="ECO:0000256" key="16">
    <source>
        <dbReference type="ARBA" id="ARBA00040734"/>
    </source>
</evidence>
<dbReference type="GO" id="GO:0006000">
    <property type="term" value="P:fructose metabolic process"/>
    <property type="evidence" value="ECO:0007669"/>
    <property type="project" value="TreeGrafter"/>
</dbReference>
<dbReference type="FunFam" id="3.40.190.80:FF:000001">
    <property type="entry name" value="Fructose-1,6-bisphosphatase class 1"/>
    <property type="match status" value="1"/>
</dbReference>
<comment type="pathway">
    <text evidence="3">Carbohydrate biosynthesis; gluconeogenesis.</text>
</comment>
<evidence type="ECO:0000256" key="11">
    <source>
        <dbReference type="ARBA" id="ARBA00022801"/>
    </source>
</evidence>
<keyword evidence="9" id="KW-0597">Phosphoprotein</keyword>
<comment type="subunit">
    <text evidence="5">Homotetramer.</text>
</comment>
<accession>A0A9Y6M8U6</accession>
<dbReference type="CTD" id="335231"/>
<evidence type="ECO:0000256" key="3">
    <source>
        <dbReference type="ARBA" id="ARBA00004742"/>
    </source>
</evidence>
<dbReference type="SUPFAM" id="SSF56655">
    <property type="entry name" value="Carbohydrate phosphatase"/>
    <property type="match status" value="1"/>
</dbReference>
<evidence type="ECO:0000313" key="21">
    <source>
        <dbReference type="Proteomes" id="UP000695023"/>
    </source>
</evidence>
<comment type="catalytic activity">
    <reaction evidence="1">
        <text>beta-D-fructose 1,6-bisphosphate + H2O = beta-D-fructose 6-phosphate + phosphate</text>
        <dbReference type="Rhea" id="RHEA:11064"/>
        <dbReference type="ChEBI" id="CHEBI:15377"/>
        <dbReference type="ChEBI" id="CHEBI:32966"/>
        <dbReference type="ChEBI" id="CHEBI:43474"/>
        <dbReference type="ChEBI" id="CHEBI:57634"/>
        <dbReference type="EC" id="3.1.3.11"/>
    </reaction>
</comment>
<organism evidence="21 22">
    <name type="scientific">Pundamilia nyererei</name>
    <dbReference type="NCBI Taxonomy" id="303518"/>
    <lineage>
        <taxon>Eukaryota</taxon>
        <taxon>Metazoa</taxon>
        <taxon>Chordata</taxon>
        <taxon>Craniata</taxon>
        <taxon>Vertebrata</taxon>
        <taxon>Euteleostomi</taxon>
        <taxon>Actinopterygii</taxon>
        <taxon>Neopterygii</taxon>
        <taxon>Teleostei</taxon>
        <taxon>Neoteleostei</taxon>
        <taxon>Acanthomorphata</taxon>
        <taxon>Ovalentaria</taxon>
        <taxon>Cichlomorphae</taxon>
        <taxon>Cichliformes</taxon>
        <taxon>Cichlidae</taxon>
        <taxon>African cichlids</taxon>
        <taxon>Pseudocrenilabrinae</taxon>
        <taxon>Haplochromini</taxon>
        <taxon>Pundamilia</taxon>
    </lineage>
</organism>
<evidence type="ECO:0000256" key="7">
    <source>
        <dbReference type="ARBA" id="ARBA00022432"/>
    </source>
</evidence>
<evidence type="ECO:0000256" key="9">
    <source>
        <dbReference type="ARBA" id="ARBA00022553"/>
    </source>
</evidence>
<feature type="domain" description="Fructose-1-6-bisphosphatase class I N-terminal" evidence="19">
    <location>
        <begin position="13"/>
        <end position="57"/>
    </location>
</feature>
<comment type="cofactor">
    <cofactor evidence="2">
        <name>Mg(2+)</name>
        <dbReference type="ChEBI" id="CHEBI:18420"/>
    </cofactor>
</comment>
<dbReference type="HAMAP" id="MF_01855">
    <property type="entry name" value="FBPase_class1"/>
    <property type="match status" value="1"/>
</dbReference>
<dbReference type="InterPro" id="IPR028343">
    <property type="entry name" value="FBPtase"/>
</dbReference>
<dbReference type="InterPro" id="IPR044015">
    <property type="entry name" value="FBPase_C_dom"/>
</dbReference>
<evidence type="ECO:0000256" key="5">
    <source>
        <dbReference type="ARBA" id="ARBA00011881"/>
    </source>
</evidence>
<dbReference type="InterPro" id="IPR023079">
    <property type="entry name" value="SBPase"/>
</dbReference>
<reference evidence="22" key="1">
    <citation type="submission" date="2025-08" db="UniProtKB">
        <authorList>
            <consortium name="RefSeq"/>
        </authorList>
    </citation>
    <scope>IDENTIFICATION</scope>
</reference>
<keyword evidence="14" id="KW-0119">Carbohydrate metabolism</keyword>
<evidence type="ECO:0000256" key="14">
    <source>
        <dbReference type="ARBA" id="ARBA00023277"/>
    </source>
</evidence>
<dbReference type="GO" id="GO:0042132">
    <property type="term" value="F:fructose 1,6-bisphosphate 1-phosphatase activity"/>
    <property type="evidence" value="ECO:0007669"/>
    <property type="project" value="UniProtKB-EC"/>
</dbReference>
<dbReference type="Gene3D" id="3.40.190.80">
    <property type="match status" value="1"/>
</dbReference>
<dbReference type="GO" id="GO:0005986">
    <property type="term" value="P:sucrose biosynthetic process"/>
    <property type="evidence" value="ECO:0007669"/>
    <property type="project" value="TreeGrafter"/>
</dbReference>
<protein>
    <recommendedName>
        <fullName evidence="16">Fructose-1,6-bisphosphatase 1</fullName>
        <ecNumber evidence="6">3.1.3.11</ecNumber>
    </recommendedName>
    <alternativeName>
        <fullName evidence="17">D-fructose-1,6-bisphosphate 1-phosphohydrolase 1</fullName>
    </alternativeName>
    <alternativeName>
        <fullName evidence="18">Liver FBPase</fullName>
    </alternativeName>
</protein>
<evidence type="ECO:0000256" key="15">
    <source>
        <dbReference type="ARBA" id="ARBA00037308"/>
    </source>
</evidence>
<evidence type="ECO:0000259" key="19">
    <source>
        <dbReference type="Pfam" id="PF00316"/>
    </source>
</evidence>
<dbReference type="CDD" id="cd00354">
    <property type="entry name" value="FBPase"/>
    <property type="match status" value="1"/>
</dbReference>
<keyword evidence="13" id="KW-0007">Acetylation</keyword>
<dbReference type="PIRSF" id="PIRSF000904">
    <property type="entry name" value="FBPtase_SBPase"/>
    <property type="match status" value="1"/>
</dbReference>
<keyword evidence="7" id="KW-0312">Gluconeogenesis</keyword>
<evidence type="ECO:0000256" key="2">
    <source>
        <dbReference type="ARBA" id="ARBA00001946"/>
    </source>
</evidence>
<dbReference type="PIRSF" id="PIRSF500210">
    <property type="entry name" value="FBPtase"/>
    <property type="match status" value="1"/>
</dbReference>
<evidence type="ECO:0000256" key="1">
    <source>
        <dbReference type="ARBA" id="ARBA00001273"/>
    </source>
</evidence>
<evidence type="ECO:0000256" key="17">
    <source>
        <dbReference type="ARBA" id="ARBA00042758"/>
    </source>
</evidence>
<comment type="function">
    <text evidence="15">Catalyzes the hydrolysis of fructose 1,6-bisphosphate to fructose 6-phosphate in the presence of divalent cations, acting as a rate-limiting enzyme in gluconeogenesis. Plays a role in regulating glucose sensing and insulin secretion of pancreatic beta-cells. Appears to modulate glycerol gluconeogenesis in liver. Important regulator of appetite and adiposity; increased expression of the protein in liver after nutrient excess increases circulating satiety hormones and reduces appetite-stimulating neuropeptides and thus seems to provide a feedback mechanism to limit weight gain.</text>
</comment>
<feature type="domain" description="Fructose-1-6-bisphosphatase class 1 C-terminal" evidence="20">
    <location>
        <begin position="154"/>
        <end position="282"/>
    </location>
</feature>
<evidence type="ECO:0000313" key="22">
    <source>
        <dbReference type="RefSeq" id="XP_013765644.1"/>
    </source>
</evidence>
<dbReference type="GO" id="GO:0030388">
    <property type="term" value="P:fructose 1,6-bisphosphate metabolic process"/>
    <property type="evidence" value="ECO:0007669"/>
    <property type="project" value="TreeGrafter"/>
</dbReference>
<evidence type="ECO:0000256" key="13">
    <source>
        <dbReference type="ARBA" id="ARBA00022990"/>
    </source>
</evidence>
<dbReference type="InterPro" id="IPR000146">
    <property type="entry name" value="FBPase_class-1"/>
</dbReference>
<evidence type="ECO:0000256" key="6">
    <source>
        <dbReference type="ARBA" id="ARBA00013093"/>
    </source>
</evidence>
<name>A0A9Y6M8U6_9CICH</name>
<dbReference type="GO" id="GO:0006002">
    <property type="term" value="P:fructose 6-phosphate metabolic process"/>
    <property type="evidence" value="ECO:0007669"/>
    <property type="project" value="TreeGrafter"/>
</dbReference>
<evidence type="ECO:0000259" key="20">
    <source>
        <dbReference type="Pfam" id="PF18913"/>
    </source>
</evidence>
<dbReference type="GO" id="GO:0046872">
    <property type="term" value="F:metal ion binding"/>
    <property type="evidence" value="ECO:0007669"/>
    <property type="project" value="UniProtKB-KW"/>
</dbReference>
<dbReference type="PANTHER" id="PTHR11556:SF11">
    <property type="entry name" value="FRUCTOSE-1,6-BISPHOSPHATASE 1"/>
    <property type="match status" value="1"/>
</dbReference>
<evidence type="ECO:0000256" key="18">
    <source>
        <dbReference type="ARBA" id="ARBA00042792"/>
    </source>
</evidence>
<dbReference type="Proteomes" id="UP000695023">
    <property type="component" value="Unplaced"/>
</dbReference>
<evidence type="ECO:0000256" key="12">
    <source>
        <dbReference type="ARBA" id="ARBA00022842"/>
    </source>
</evidence>
<dbReference type="InterPro" id="IPR033391">
    <property type="entry name" value="FBPase_N"/>
</dbReference>
<dbReference type="RefSeq" id="XP_013765644.1">
    <property type="nucleotide sequence ID" value="XM_013910190.1"/>
</dbReference>
<keyword evidence="10" id="KW-0479">Metal-binding</keyword>
<keyword evidence="8" id="KW-0021">Allosteric enzyme</keyword>
<keyword evidence="12" id="KW-0460">Magnesium</keyword>
<keyword evidence="21" id="KW-1185">Reference proteome</keyword>
<keyword evidence="11" id="KW-0378">Hydrolase</keyword>
<dbReference type="Gene3D" id="3.30.540.10">
    <property type="entry name" value="Fructose-1,6-Bisphosphatase, subunit A, domain 1"/>
    <property type="match status" value="2"/>
</dbReference>
<dbReference type="InterPro" id="IPR020548">
    <property type="entry name" value="Fructose_bisphosphatase_AS"/>
</dbReference>
<sequence>MSDSSTFDTNVVTMTRFVMEQGRKAKGTGELTTLLNSLCTAVKAISSAVRKAGIAHLRLFVEGKYIVCFDPLDGSSNIDCLVSIGTIFAIYKKTTDDEPCEKDALQPGRNLVAAGYALYGSATMVVLSTGQGVNCFMLDPAIGEFILVERDVTMKKRGKIYSLNEGYAKYFDPAVTEYLQNKKFPQDGSEPYGSRYIGSMVADVHRTLMYGGIFLYPGNTKSPKGKLRLLYECNPMAFIMEQAGGMASTGFENILDIQPESIHQRAPAAMGSSEDVLEYIAICQKHAKK</sequence>
<gene>
    <name evidence="22" type="primary">fbp1a</name>
</gene>
<evidence type="ECO:0000256" key="10">
    <source>
        <dbReference type="ARBA" id="ARBA00022723"/>
    </source>
</evidence>
<dbReference type="PRINTS" id="PR01958">
    <property type="entry name" value="S17BPHPHTASE"/>
</dbReference>
<dbReference type="AlphaFoldDB" id="A0A9Y6M8U6"/>
<comment type="similarity">
    <text evidence="4">Belongs to the FBPase class 1 family.</text>
</comment>